<dbReference type="RefSeq" id="WP_012002147.1">
    <property type="nucleotide sequence ID" value="NC_009828.1"/>
</dbReference>
<reference evidence="1 2" key="1">
    <citation type="submission" date="2007-08" db="EMBL/GenBank/DDBJ databases">
        <title>Complete sequence of Thermotoga lettingae TMO.</title>
        <authorList>
            <consortium name="US DOE Joint Genome Institute"/>
            <person name="Copeland A."/>
            <person name="Lucas S."/>
            <person name="Lapidus A."/>
            <person name="Barry K."/>
            <person name="Glavina del Rio T."/>
            <person name="Dalin E."/>
            <person name="Tice H."/>
            <person name="Pitluck S."/>
            <person name="Foster B."/>
            <person name="Bruce D."/>
            <person name="Schmutz J."/>
            <person name="Larimer F."/>
            <person name="Land M."/>
            <person name="Hauser L."/>
            <person name="Kyrpides N."/>
            <person name="Mikhailova N."/>
            <person name="Nelson K."/>
            <person name="Gogarten J.P."/>
            <person name="Noll K."/>
            <person name="Richardson P."/>
        </authorList>
    </citation>
    <scope>NUCLEOTIDE SEQUENCE [LARGE SCALE GENOMIC DNA]</scope>
    <source>
        <strain evidence="2">ATCC BAA-301 / DSM 14385 / NBRC 107922 / TMO</strain>
    </source>
</reference>
<reference evidence="1 2" key="2">
    <citation type="journal article" date="2009" name="Proc. Natl. Acad. Sci. U.S.A.">
        <title>On the chimeric nature, thermophilic origin, and phylogenetic placement of the Thermotogales.</title>
        <authorList>
            <person name="Zhaxybayeva O."/>
            <person name="Swithers K.S."/>
            <person name="Lapierre P."/>
            <person name="Fournier G.P."/>
            <person name="Bickhart D.M."/>
            <person name="DeBoy R.T."/>
            <person name="Nelson K.E."/>
            <person name="Nesbo C.L."/>
            <person name="Doolittle W.F."/>
            <person name="Gogarten J.P."/>
            <person name="Noll K.M."/>
        </authorList>
    </citation>
    <scope>NUCLEOTIDE SEQUENCE [LARGE SCALE GENOMIC DNA]</scope>
    <source>
        <strain evidence="2">ATCC BAA-301 / DSM 14385 / NBRC 107922 / TMO</strain>
    </source>
</reference>
<protein>
    <submittedName>
        <fullName evidence="1">Uncharacterized protein</fullName>
    </submittedName>
</protein>
<evidence type="ECO:0000313" key="1">
    <source>
        <dbReference type="EMBL" id="ABV32666.1"/>
    </source>
</evidence>
<dbReference type="AlphaFoldDB" id="A8F3D2"/>
<gene>
    <name evidence="1" type="ordered locus">Tlet_0095</name>
</gene>
<dbReference type="EMBL" id="CP000812">
    <property type="protein sequence ID" value="ABV32666.1"/>
    <property type="molecule type" value="Genomic_DNA"/>
</dbReference>
<name>A8F3D2_PSELT</name>
<dbReference type="KEGG" id="tle:Tlet_0095"/>
<dbReference type="Proteomes" id="UP000002016">
    <property type="component" value="Chromosome"/>
</dbReference>
<evidence type="ECO:0000313" key="2">
    <source>
        <dbReference type="Proteomes" id="UP000002016"/>
    </source>
</evidence>
<proteinExistence type="predicted"/>
<organism evidence="1 2">
    <name type="scientific">Pseudothermotoga lettingae (strain ATCC BAA-301 / DSM 14385 / NBRC 107922 / TMO)</name>
    <name type="common">Thermotoga lettingae</name>
    <dbReference type="NCBI Taxonomy" id="416591"/>
    <lineage>
        <taxon>Bacteria</taxon>
        <taxon>Thermotogati</taxon>
        <taxon>Thermotogota</taxon>
        <taxon>Thermotogae</taxon>
        <taxon>Thermotogales</taxon>
        <taxon>Thermotogaceae</taxon>
        <taxon>Pseudothermotoga</taxon>
    </lineage>
</organism>
<keyword evidence="2" id="KW-1185">Reference proteome</keyword>
<sequence length="69" mass="8344">MEDETTYQIKEKLVTGYNLREPLKQKMIEDLQKAELTNRIKELKEFLAENIIDVKLFENHGCMQNYIYF</sequence>
<dbReference type="HOGENOM" id="CLU_2772769_0_0_0"/>
<accession>A8F3D2</accession>